<dbReference type="EMBL" id="BAAAMK010000009">
    <property type="protein sequence ID" value="GAA1964019.1"/>
    <property type="molecule type" value="Genomic_DNA"/>
</dbReference>
<dbReference type="RefSeq" id="WP_170298515.1">
    <property type="nucleotide sequence ID" value="NZ_WBIN01000011.1"/>
</dbReference>
<comment type="caution">
    <text evidence="1">The sequence shown here is derived from an EMBL/GenBank/DDBJ whole genome shotgun (WGS) entry which is preliminary data.</text>
</comment>
<evidence type="ECO:0008006" key="3">
    <source>
        <dbReference type="Google" id="ProtNLM"/>
    </source>
</evidence>
<proteinExistence type="predicted"/>
<dbReference type="Proteomes" id="UP001499954">
    <property type="component" value="Unassembled WGS sequence"/>
</dbReference>
<accession>A0ABN2R5P3</accession>
<keyword evidence="2" id="KW-1185">Reference proteome</keyword>
<dbReference type="PROSITE" id="PS51257">
    <property type="entry name" value="PROKAR_LIPOPROTEIN"/>
    <property type="match status" value="1"/>
</dbReference>
<organism evidence="1 2">
    <name type="scientific">Agromyces allii</name>
    <dbReference type="NCBI Taxonomy" id="393607"/>
    <lineage>
        <taxon>Bacteria</taxon>
        <taxon>Bacillati</taxon>
        <taxon>Actinomycetota</taxon>
        <taxon>Actinomycetes</taxon>
        <taxon>Micrococcales</taxon>
        <taxon>Microbacteriaceae</taxon>
        <taxon>Agromyces</taxon>
    </lineage>
</organism>
<reference evidence="1 2" key="1">
    <citation type="journal article" date="2019" name="Int. J. Syst. Evol. Microbiol.">
        <title>The Global Catalogue of Microorganisms (GCM) 10K type strain sequencing project: providing services to taxonomists for standard genome sequencing and annotation.</title>
        <authorList>
            <consortium name="The Broad Institute Genomics Platform"/>
            <consortium name="The Broad Institute Genome Sequencing Center for Infectious Disease"/>
            <person name="Wu L."/>
            <person name="Ma J."/>
        </authorList>
    </citation>
    <scope>NUCLEOTIDE SEQUENCE [LARGE SCALE GENOMIC DNA]</scope>
    <source>
        <strain evidence="1 2">JCM 13584</strain>
    </source>
</reference>
<evidence type="ECO:0000313" key="1">
    <source>
        <dbReference type="EMBL" id="GAA1964019.1"/>
    </source>
</evidence>
<protein>
    <recommendedName>
        <fullName evidence="3">BMP family ABC transporter substrate-binding protein</fullName>
    </recommendedName>
</protein>
<dbReference type="Gene3D" id="3.40.50.2300">
    <property type="match status" value="1"/>
</dbReference>
<name>A0ABN2R5P3_9MICO</name>
<evidence type="ECO:0000313" key="2">
    <source>
        <dbReference type="Proteomes" id="UP001499954"/>
    </source>
</evidence>
<gene>
    <name evidence="1" type="ORF">GCM10009717_33520</name>
</gene>
<sequence length="240" mass="23295">MPGLGRPAAGPVAVGLLLAVGLGVALGASACSIAGTAVGGSGATAPGVGGSIGVLDAGFLGDDVSPSPEATIAPEPGSWGRVEVPAGFRVVVVRARDDAATDTIVGAVEAWAVRVGAESTVLPAAADAEELIATFEQATAADADLVIGAGDGVVDEFAYGTAQHLDQQYLVLGAQLGEPTENVTSVVWPGATFRGTGITDDVQDAAAVTPARAGDAVAAGVAAVLHGVTGVVVSLPEPRA</sequence>